<gene>
    <name evidence="11" type="ORF">WHR41_01935</name>
</gene>
<dbReference type="AlphaFoldDB" id="A0AB34L103"/>
<dbReference type="PANTHER" id="PTHR43562:SF2">
    <property type="entry name" value="SODIUM-HYDROGEN ANTIPORTER"/>
    <property type="match status" value="1"/>
</dbReference>
<feature type="transmembrane region" description="Helical" evidence="9">
    <location>
        <begin position="424"/>
        <end position="444"/>
    </location>
</feature>
<dbReference type="InterPro" id="IPR038770">
    <property type="entry name" value="Na+/solute_symporter_sf"/>
</dbReference>
<evidence type="ECO:0000256" key="2">
    <source>
        <dbReference type="ARBA" id="ARBA00022448"/>
    </source>
</evidence>
<dbReference type="InterPro" id="IPR006153">
    <property type="entry name" value="Cation/H_exchanger_TM"/>
</dbReference>
<keyword evidence="6" id="KW-0406">Ion transport</keyword>
<comment type="caution">
    <text evidence="11">The sequence shown here is derived from an EMBL/GenBank/DDBJ whole genome shotgun (WGS) entry which is preliminary data.</text>
</comment>
<feature type="transmembrane region" description="Helical" evidence="9">
    <location>
        <begin position="389"/>
        <end position="412"/>
    </location>
</feature>
<dbReference type="Proteomes" id="UP000803884">
    <property type="component" value="Unassembled WGS sequence"/>
</dbReference>
<evidence type="ECO:0000256" key="7">
    <source>
        <dbReference type="ARBA" id="ARBA00023136"/>
    </source>
</evidence>
<feature type="transmembrane region" description="Helical" evidence="9">
    <location>
        <begin position="243"/>
        <end position="271"/>
    </location>
</feature>
<accession>A0AB34L103</accession>
<keyword evidence="2" id="KW-0813">Transport</keyword>
<feature type="transmembrane region" description="Helical" evidence="9">
    <location>
        <begin position="35"/>
        <end position="53"/>
    </location>
</feature>
<feature type="region of interest" description="Disordered" evidence="8">
    <location>
        <begin position="457"/>
        <end position="486"/>
    </location>
</feature>
<evidence type="ECO:0000256" key="5">
    <source>
        <dbReference type="ARBA" id="ARBA00022989"/>
    </source>
</evidence>
<dbReference type="GO" id="GO:1902600">
    <property type="term" value="P:proton transmembrane transport"/>
    <property type="evidence" value="ECO:0007669"/>
    <property type="project" value="InterPro"/>
</dbReference>
<keyword evidence="3" id="KW-0050">Antiport</keyword>
<feature type="transmembrane region" description="Helical" evidence="9">
    <location>
        <begin position="161"/>
        <end position="183"/>
    </location>
</feature>
<dbReference type="GO" id="GO:0015297">
    <property type="term" value="F:antiporter activity"/>
    <property type="evidence" value="ECO:0007669"/>
    <property type="project" value="UniProtKB-KW"/>
</dbReference>
<feature type="transmembrane region" description="Helical" evidence="9">
    <location>
        <begin position="128"/>
        <end position="149"/>
    </location>
</feature>
<evidence type="ECO:0000256" key="9">
    <source>
        <dbReference type="SAM" id="Phobius"/>
    </source>
</evidence>
<organism evidence="11 12">
    <name type="scientific">Cladosporium halotolerans</name>
    <dbReference type="NCBI Taxonomy" id="1052096"/>
    <lineage>
        <taxon>Eukaryota</taxon>
        <taxon>Fungi</taxon>
        <taxon>Dikarya</taxon>
        <taxon>Ascomycota</taxon>
        <taxon>Pezizomycotina</taxon>
        <taxon>Dothideomycetes</taxon>
        <taxon>Dothideomycetidae</taxon>
        <taxon>Cladosporiales</taxon>
        <taxon>Cladosporiaceae</taxon>
        <taxon>Cladosporium</taxon>
    </lineage>
</organism>
<feature type="transmembrane region" description="Helical" evidence="9">
    <location>
        <begin position="65"/>
        <end position="83"/>
    </location>
</feature>
<feature type="transmembrane region" description="Helical" evidence="9">
    <location>
        <begin position="12"/>
        <end position="28"/>
    </location>
</feature>
<dbReference type="GO" id="GO:0016020">
    <property type="term" value="C:membrane"/>
    <property type="evidence" value="ECO:0007669"/>
    <property type="project" value="UniProtKB-SubCell"/>
</dbReference>
<dbReference type="Pfam" id="PF00999">
    <property type="entry name" value="Na_H_Exchanger"/>
    <property type="match status" value="1"/>
</dbReference>
<proteinExistence type="predicted"/>
<feature type="transmembrane region" description="Helical" evidence="9">
    <location>
        <begin position="348"/>
        <end position="368"/>
    </location>
</feature>
<evidence type="ECO:0000256" key="3">
    <source>
        <dbReference type="ARBA" id="ARBA00022449"/>
    </source>
</evidence>
<evidence type="ECO:0000313" key="11">
    <source>
        <dbReference type="EMBL" id="KAL1589084.1"/>
    </source>
</evidence>
<name>A0AB34L103_9PEZI</name>
<feature type="transmembrane region" description="Helical" evidence="9">
    <location>
        <begin position="203"/>
        <end position="222"/>
    </location>
</feature>
<sequence>MANFLAYEEPSIVEILILISFFTFLSLAETLSSIVIRAGIIGPIAVGIIYGEPLANILHAEWQETFLAIGYIGLILIIFEGGLTTRMDLLKQNFSLSFIGATTGVIFPIGLSYLLLYLGFGFGPVETFIIGAALSTTSLGTTFAVIGGASKSIDLSQTRVGTVLVSAAVIDDVSGLVMSSVIHDLGSIQSGGNVNLGWLIGRPILASILMAAITPVLTKYALAPFFRRFIENRFARYDHLSNVGLMVLVLCAFISIAAYAGTSVLFGAFLAGSFLTYLPSKHPEGPFVVLTREEGEQNVDKSPTFVHTFELYCSDVQRYLMEPLFFASIGFAIPFLDLWDGQTVWRGIVYSLLMLFAKLIVGSTIPLADLLRRNKSSPRPSITQTLSPAFLLGSAMVARGEIGLLIVQIGYNSTSYVTSAGLNIAIWAILFNTIVGPIVVGVLIKFRGREIAEGGWGVVTGGGGGEKEGEEGEEGRVEGQTGGSDQ</sequence>
<evidence type="ECO:0000256" key="6">
    <source>
        <dbReference type="ARBA" id="ARBA00023065"/>
    </source>
</evidence>
<evidence type="ECO:0000313" key="12">
    <source>
        <dbReference type="Proteomes" id="UP000803884"/>
    </source>
</evidence>
<dbReference type="RefSeq" id="XP_069232189.1">
    <property type="nucleotide sequence ID" value="XM_069370541.1"/>
</dbReference>
<dbReference type="GeneID" id="96003379"/>
<dbReference type="Gene3D" id="1.20.1530.20">
    <property type="match status" value="1"/>
</dbReference>
<protein>
    <recommendedName>
        <fullName evidence="10">Cation/H+ exchanger transmembrane domain-containing protein</fullName>
    </recommendedName>
</protein>
<reference evidence="11 12" key="1">
    <citation type="journal article" date="2020" name="Microbiol. Resour. Announc.">
        <title>Draft Genome Sequence of a Cladosporium Species Isolated from the Mesophotic Ascidian Didemnum maculosum.</title>
        <authorList>
            <person name="Gioti A."/>
            <person name="Siaperas R."/>
            <person name="Nikolaivits E."/>
            <person name="Le Goff G."/>
            <person name="Ouazzani J."/>
            <person name="Kotoulas G."/>
            <person name="Topakas E."/>
        </authorList>
    </citation>
    <scope>NUCLEOTIDE SEQUENCE [LARGE SCALE GENOMIC DNA]</scope>
    <source>
        <strain evidence="11 12">TM138-S3</strain>
    </source>
</reference>
<comment type="subcellular location">
    <subcellularLocation>
        <location evidence="1">Membrane</location>
        <topology evidence="1">Multi-pass membrane protein</topology>
    </subcellularLocation>
</comment>
<keyword evidence="5 9" id="KW-1133">Transmembrane helix</keyword>
<keyword evidence="12" id="KW-1185">Reference proteome</keyword>
<evidence type="ECO:0000256" key="1">
    <source>
        <dbReference type="ARBA" id="ARBA00004141"/>
    </source>
</evidence>
<keyword evidence="4 9" id="KW-0812">Transmembrane</keyword>
<feature type="transmembrane region" description="Helical" evidence="9">
    <location>
        <begin position="95"/>
        <end position="116"/>
    </location>
</feature>
<keyword evidence="7 9" id="KW-0472">Membrane</keyword>
<evidence type="ECO:0000256" key="8">
    <source>
        <dbReference type="SAM" id="MobiDB-lite"/>
    </source>
</evidence>
<dbReference type="PANTHER" id="PTHR43562">
    <property type="entry name" value="NAPA-TYPE SODIUM/HYDROGEN ANTIPORTER"/>
    <property type="match status" value="1"/>
</dbReference>
<feature type="domain" description="Cation/H+ exchanger transmembrane" evidence="10">
    <location>
        <begin position="37"/>
        <end position="443"/>
    </location>
</feature>
<evidence type="ECO:0000256" key="4">
    <source>
        <dbReference type="ARBA" id="ARBA00022692"/>
    </source>
</evidence>
<evidence type="ECO:0000259" key="10">
    <source>
        <dbReference type="Pfam" id="PF00999"/>
    </source>
</evidence>
<dbReference type="EMBL" id="JAAQHG020000005">
    <property type="protein sequence ID" value="KAL1589084.1"/>
    <property type="molecule type" value="Genomic_DNA"/>
</dbReference>